<keyword evidence="10" id="KW-0479">Metal-binding</keyword>
<dbReference type="STRING" id="1221996.QY95_01645"/>
<dbReference type="GO" id="GO:0008841">
    <property type="term" value="F:dihydrofolate synthase activity"/>
    <property type="evidence" value="ECO:0007669"/>
    <property type="project" value="UniProtKB-EC"/>
</dbReference>
<dbReference type="GO" id="GO:0005524">
    <property type="term" value="F:ATP binding"/>
    <property type="evidence" value="ECO:0007669"/>
    <property type="project" value="UniProtKB-KW"/>
</dbReference>
<evidence type="ECO:0000313" key="22">
    <source>
        <dbReference type="Proteomes" id="UP000031563"/>
    </source>
</evidence>
<comment type="catalytic activity">
    <reaction evidence="17">
        <text>7,8-dihydropteroate + L-glutamate + ATP = 7,8-dihydrofolate + ADP + phosphate + H(+)</text>
        <dbReference type="Rhea" id="RHEA:23584"/>
        <dbReference type="ChEBI" id="CHEBI:15378"/>
        <dbReference type="ChEBI" id="CHEBI:17839"/>
        <dbReference type="ChEBI" id="CHEBI:29985"/>
        <dbReference type="ChEBI" id="CHEBI:30616"/>
        <dbReference type="ChEBI" id="CHEBI:43474"/>
        <dbReference type="ChEBI" id="CHEBI:57451"/>
        <dbReference type="ChEBI" id="CHEBI:456216"/>
        <dbReference type="EC" id="6.3.2.12"/>
    </reaction>
</comment>
<evidence type="ECO:0000256" key="3">
    <source>
        <dbReference type="ARBA" id="ARBA00005150"/>
    </source>
</evidence>
<dbReference type="GO" id="GO:0046872">
    <property type="term" value="F:metal ion binding"/>
    <property type="evidence" value="ECO:0007669"/>
    <property type="project" value="UniProtKB-KW"/>
</dbReference>
<dbReference type="Pfam" id="PF08245">
    <property type="entry name" value="Mur_ligase_M"/>
    <property type="match status" value="1"/>
</dbReference>
<evidence type="ECO:0000256" key="2">
    <source>
        <dbReference type="ARBA" id="ARBA00004799"/>
    </source>
</evidence>
<dbReference type="InterPro" id="IPR018109">
    <property type="entry name" value="Folylpolyglutamate_synth_CS"/>
</dbReference>
<keyword evidence="12 18" id="KW-0067">ATP-binding</keyword>
<dbReference type="SUPFAM" id="SSF53244">
    <property type="entry name" value="MurD-like peptide ligases, peptide-binding domain"/>
    <property type="match status" value="1"/>
</dbReference>
<dbReference type="FunFam" id="3.40.1190.10:FF:000004">
    <property type="entry name" value="Dihydrofolate synthase/folylpolyglutamate synthase"/>
    <property type="match status" value="1"/>
</dbReference>
<keyword evidence="13" id="KW-0460">Magnesium</keyword>
<dbReference type="AlphaFoldDB" id="A0A0F5HQ02"/>
<dbReference type="EMBL" id="JWIR02000003">
    <property type="protein sequence ID" value="KKB43400.1"/>
    <property type="molecule type" value="Genomic_DNA"/>
</dbReference>
<evidence type="ECO:0000256" key="11">
    <source>
        <dbReference type="ARBA" id="ARBA00022741"/>
    </source>
</evidence>
<evidence type="ECO:0000256" key="15">
    <source>
        <dbReference type="ARBA" id="ARBA00030592"/>
    </source>
</evidence>
<keyword evidence="14" id="KW-0289">Folate biosynthesis</keyword>
<dbReference type="OrthoDB" id="9809356at2"/>
<evidence type="ECO:0000256" key="18">
    <source>
        <dbReference type="PIRNR" id="PIRNR001563"/>
    </source>
</evidence>
<evidence type="ECO:0000256" key="14">
    <source>
        <dbReference type="ARBA" id="ARBA00022909"/>
    </source>
</evidence>
<evidence type="ECO:0000259" key="20">
    <source>
        <dbReference type="Pfam" id="PF08245"/>
    </source>
</evidence>
<dbReference type="PROSITE" id="PS01012">
    <property type="entry name" value="FOLYLPOLYGLU_SYNT_2"/>
    <property type="match status" value="1"/>
</dbReference>
<dbReference type="NCBIfam" id="TIGR01499">
    <property type="entry name" value="folC"/>
    <property type="match status" value="1"/>
</dbReference>
<proteinExistence type="inferred from homology"/>
<dbReference type="PANTHER" id="PTHR11136:SF0">
    <property type="entry name" value="DIHYDROFOLATE SYNTHETASE-RELATED"/>
    <property type="match status" value="1"/>
</dbReference>
<dbReference type="InterPro" id="IPR036565">
    <property type="entry name" value="Mur-like_cat_sf"/>
</dbReference>
<evidence type="ECO:0000256" key="8">
    <source>
        <dbReference type="ARBA" id="ARBA00019357"/>
    </source>
</evidence>
<comment type="cofactor">
    <cofactor evidence="1">
        <name>Mg(2+)</name>
        <dbReference type="ChEBI" id="CHEBI:18420"/>
    </cofactor>
</comment>
<evidence type="ECO:0000256" key="5">
    <source>
        <dbReference type="ARBA" id="ARBA00011245"/>
    </source>
</evidence>
<accession>A0A0F5HQ02</accession>
<dbReference type="InterPro" id="IPR036615">
    <property type="entry name" value="Mur_ligase_C_dom_sf"/>
</dbReference>
<evidence type="ECO:0000256" key="17">
    <source>
        <dbReference type="ARBA" id="ARBA00049161"/>
    </source>
</evidence>
<gene>
    <name evidence="21" type="ORF">QY95_01645</name>
</gene>
<evidence type="ECO:0000313" key="21">
    <source>
        <dbReference type="EMBL" id="KKB43400.1"/>
    </source>
</evidence>
<comment type="catalytic activity">
    <reaction evidence="16">
        <text>(6S)-5,6,7,8-tetrahydrofolyl-(gamma-L-Glu)(n) + L-glutamate + ATP = (6S)-5,6,7,8-tetrahydrofolyl-(gamma-L-Glu)(n+1) + ADP + phosphate + H(+)</text>
        <dbReference type="Rhea" id="RHEA:10580"/>
        <dbReference type="Rhea" id="RHEA-COMP:14738"/>
        <dbReference type="Rhea" id="RHEA-COMP:14740"/>
        <dbReference type="ChEBI" id="CHEBI:15378"/>
        <dbReference type="ChEBI" id="CHEBI:29985"/>
        <dbReference type="ChEBI" id="CHEBI:30616"/>
        <dbReference type="ChEBI" id="CHEBI:43474"/>
        <dbReference type="ChEBI" id="CHEBI:141005"/>
        <dbReference type="ChEBI" id="CHEBI:456216"/>
        <dbReference type="EC" id="6.3.2.17"/>
    </reaction>
</comment>
<evidence type="ECO:0000256" key="9">
    <source>
        <dbReference type="ARBA" id="ARBA00022598"/>
    </source>
</evidence>
<evidence type="ECO:0000256" key="6">
    <source>
        <dbReference type="ARBA" id="ARBA00013023"/>
    </source>
</evidence>
<dbReference type="GO" id="GO:0005737">
    <property type="term" value="C:cytoplasm"/>
    <property type="evidence" value="ECO:0007669"/>
    <property type="project" value="TreeGrafter"/>
</dbReference>
<sequence length="430" mass="48230">MTINYEEAVNWIHSRLRLGIKPGLKRMEWLMEKMDHPERHLRVVHVAGTNGKGSTIACMRAILQEAGYEVGTFTSPYIEQFNERISVNGEAASDEVIAELVRIIRPLAEELEKTELGGPSEFEVITAMAFYYFAYLHPVDVLLVETGLGGRLDSTNIVHPLLSVITMLGMDHMDLLGDTLEDIAAEKAGIIKSGVPVVSGVKQKNAQRIIHDRVKEMRSSIYQLGDQFEAEWKASHGEGEVFSFNSVFASIDDLHVRLNGLHQADNAALAVMSILYLRAFYAFLVDEEHIRKGLKSVSWPGRMEKVSDQPLILLDGAHNPEGMEALVTSLNARHQDKNITALFAGMRDKQLNTMADLMKTAVDSIIFTTFDYPRAAGKEEFAILPDGCQWEEDWRKAINEFKHSAKEDDMLVVTGSLYFISEVKAYLNRS</sequence>
<dbReference type="InterPro" id="IPR004101">
    <property type="entry name" value="Mur_ligase_C"/>
</dbReference>
<organism evidence="21 22">
    <name type="scientific">Bacillus thermotolerans</name>
    <name type="common">Quasibacillus thermotolerans</name>
    <dbReference type="NCBI Taxonomy" id="1221996"/>
    <lineage>
        <taxon>Bacteria</taxon>
        <taxon>Bacillati</taxon>
        <taxon>Bacillota</taxon>
        <taxon>Bacilli</taxon>
        <taxon>Bacillales</taxon>
        <taxon>Bacillaceae</taxon>
        <taxon>Bacillus</taxon>
    </lineage>
</organism>
<dbReference type="PANTHER" id="PTHR11136">
    <property type="entry name" value="FOLYLPOLYGLUTAMATE SYNTHASE-RELATED"/>
    <property type="match status" value="1"/>
</dbReference>
<dbReference type="GO" id="GO:0004326">
    <property type="term" value="F:tetrahydrofolylpolyglutamate synthase activity"/>
    <property type="evidence" value="ECO:0007669"/>
    <property type="project" value="UniProtKB-EC"/>
</dbReference>
<keyword evidence="11 18" id="KW-0547">Nucleotide-binding</keyword>
<dbReference type="SUPFAM" id="SSF53623">
    <property type="entry name" value="MurD-like peptide ligases, catalytic domain"/>
    <property type="match status" value="1"/>
</dbReference>
<evidence type="ECO:0000256" key="4">
    <source>
        <dbReference type="ARBA" id="ARBA00008276"/>
    </source>
</evidence>
<evidence type="ECO:0000256" key="16">
    <source>
        <dbReference type="ARBA" id="ARBA00047493"/>
    </source>
</evidence>
<dbReference type="PIRSF" id="PIRSF001563">
    <property type="entry name" value="Folylpolyglu_synth"/>
    <property type="match status" value="1"/>
</dbReference>
<evidence type="ECO:0000256" key="7">
    <source>
        <dbReference type="ARBA" id="ARBA00013025"/>
    </source>
</evidence>
<comment type="subunit">
    <text evidence="5">Monomer.</text>
</comment>
<comment type="pathway">
    <text evidence="2">Cofactor biosynthesis; tetrahydrofolate biosynthesis; 7,8-dihydrofolate from 2-amino-4-hydroxy-6-hydroxymethyl-7,8-dihydropteridine diphosphate and 4-aminobenzoate: step 2/2.</text>
</comment>
<comment type="pathway">
    <text evidence="3">Cofactor biosynthesis; tetrahydrofolylpolyglutamate biosynthesis.</text>
</comment>
<dbReference type="GO" id="GO:0046656">
    <property type="term" value="P:folic acid biosynthetic process"/>
    <property type="evidence" value="ECO:0007669"/>
    <property type="project" value="UniProtKB-KW"/>
</dbReference>
<dbReference type="Gene3D" id="3.90.190.20">
    <property type="entry name" value="Mur ligase, C-terminal domain"/>
    <property type="match status" value="1"/>
</dbReference>
<accession>A0A0F5IDH0</accession>
<name>A0A0F5HQ02_BACTR</name>
<keyword evidence="9 18" id="KW-0436">Ligase</keyword>
<dbReference type="Proteomes" id="UP000031563">
    <property type="component" value="Unassembled WGS sequence"/>
</dbReference>
<evidence type="ECO:0000259" key="19">
    <source>
        <dbReference type="Pfam" id="PF02875"/>
    </source>
</evidence>
<feature type="domain" description="Mur ligase central" evidence="20">
    <location>
        <begin position="154"/>
        <end position="272"/>
    </location>
</feature>
<dbReference type="RefSeq" id="WP_039236959.1">
    <property type="nucleotide sequence ID" value="NZ_JWIQ02000017.1"/>
</dbReference>
<comment type="caution">
    <text evidence="21">The sequence shown here is derived from an EMBL/GenBank/DDBJ whole genome shotgun (WGS) entry which is preliminary data.</text>
</comment>
<feature type="domain" description="Mur ligase C-terminal" evidence="19">
    <location>
        <begin position="301"/>
        <end position="416"/>
    </location>
</feature>
<protein>
    <recommendedName>
        <fullName evidence="8">Dihydrofolate synthase/folylpolyglutamate synthase</fullName>
        <ecNumber evidence="6">6.3.2.12</ecNumber>
        <ecNumber evidence="7">6.3.2.17</ecNumber>
    </recommendedName>
    <alternativeName>
        <fullName evidence="15">Tetrahydrofolylpolyglutamate synthase</fullName>
    </alternativeName>
</protein>
<dbReference type="EC" id="6.3.2.12" evidence="6"/>
<comment type="similarity">
    <text evidence="4 18">Belongs to the folylpolyglutamate synthase family.</text>
</comment>
<dbReference type="Pfam" id="PF02875">
    <property type="entry name" value="Mur_ligase_C"/>
    <property type="match status" value="1"/>
</dbReference>
<dbReference type="InterPro" id="IPR013221">
    <property type="entry name" value="Mur_ligase_cen"/>
</dbReference>
<evidence type="ECO:0000256" key="13">
    <source>
        <dbReference type="ARBA" id="ARBA00022842"/>
    </source>
</evidence>
<evidence type="ECO:0000256" key="12">
    <source>
        <dbReference type="ARBA" id="ARBA00022840"/>
    </source>
</evidence>
<keyword evidence="22" id="KW-1185">Reference proteome</keyword>
<evidence type="ECO:0000256" key="10">
    <source>
        <dbReference type="ARBA" id="ARBA00022723"/>
    </source>
</evidence>
<dbReference type="InterPro" id="IPR001645">
    <property type="entry name" value="Folylpolyglutamate_synth"/>
</dbReference>
<evidence type="ECO:0000256" key="1">
    <source>
        <dbReference type="ARBA" id="ARBA00001946"/>
    </source>
</evidence>
<dbReference type="EC" id="6.3.2.17" evidence="7"/>
<reference evidence="21" key="1">
    <citation type="submission" date="2015-02" db="EMBL/GenBank/DDBJ databases">
        <title>Genome Assembly of Bacillaceae bacterium MTCC 8252.</title>
        <authorList>
            <person name="Verma A."/>
            <person name="Khatri I."/>
            <person name="Mual P."/>
            <person name="Subramanian S."/>
            <person name="Krishnamurthi S."/>
        </authorList>
    </citation>
    <scope>NUCLEOTIDE SEQUENCE [LARGE SCALE GENOMIC DNA]</scope>
    <source>
        <strain evidence="21">MTCC 8252</strain>
    </source>
</reference>
<dbReference type="Gene3D" id="3.40.1190.10">
    <property type="entry name" value="Mur-like, catalytic domain"/>
    <property type="match status" value="1"/>
</dbReference>